<evidence type="ECO:0000313" key="2">
    <source>
        <dbReference type="Proteomes" id="UP000013827"/>
    </source>
</evidence>
<organism evidence="1 2">
    <name type="scientific">Emiliania huxleyi (strain CCMP1516)</name>
    <dbReference type="NCBI Taxonomy" id="280463"/>
    <lineage>
        <taxon>Eukaryota</taxon>
        <taxon>Haptista</taxon>
        <taxon>Haptophyta</taxon>
        <taxon>Prymnesiophyceae</taxon>
        <taxon>Isochrysidales</taxon>
        <taxon>Noelaerhabdaceae</taxon>
        <taxon>Emiliania</taxon>
    </lineage>
</organism>
<dbReference type="AlphaFoldDB" id="A0A0D3JBD6"/>
<dbReference type="RefSeq" id="XP_005773250.1">
    <property type="nucleotide sequence ID" value="XM_005773193.1"/>
</dbReference>
<protein>
    <recommendedName>
        <fullName evidence="3">Chitin-binding type-4 domain-containing protein</fullName>
    </recommendedName>
</protein>
<reference evidence="2" key="1">
    <citation type="journal article" date="2013" name="Nature">
        <title>Pan genome of the phytoplankton Emiliania underpins its global distribution.</title>
        <authorList>
            <person name="Read B.A."/>
            <person name="Kegel J."/>
            <person name="Klute M.J."/>
            <person name="Kuo A."/>
            <person name="Lefebvre S.C."/>
            <person name="Maumus F."/>
            <person name="Mayer C."/>
            <person name="Miller J."/>
            <person name="Monier A."/>
            <person name="Salamov A."/>
            <person name="Young J."/>
            <person name="Aguilar M."/>
            <person name="Claverie J.M."/>
            <person name="Frickenhaus S."/>
            <person name="Gonzalez K."/>
            <person name="Herman E.K."/>
            <person name="Lin Y.C."/>
            <person name="Napier J."/>
            <person name="Ogata H."/>
            <person name="Sarno A.F."/>
            <person name="Shmutz J."/>
            <person name="Schroeder D."/>
            <person name="de Vargas C."/>
            <person name="Verret F."/>
            <person name="von Dassow P."/>
            <person name="Valentin K."/>
            <person name="Van de Peer Y."/>
            <person name="Wheeler G."/>
            <person name="Dacks J.B."/>
            <person name="Delwiche C.F."/>
            <person name="Dyhrman S.T."/>
            <person name="Glockner G."/>
            <person name="John U."/>
            <person name="Richards T."/>
            <person name="Worden A.Z."/>
            <person name="Zhang X."/>
            <person name="Grigoriev I.V."/>
            <person name="Allen A.E."/>
            <person name="Bidle K."/>
            <person name="Borodovsky M."/>
            <person name="Bowler C."/>
            <person name="Brownlee C."/>
            <person name="Cock J.M."/>
            <person name="Elias M."/>
            <person name="Gladyshev V.N."/>
            <person name="Groth M."/>
            <person name="Guda C."/>
            <person name="Hadaegh A."/>
            <person name="Iglesias-Rodriguez M.D."/>
            <person name="Jenkins J."/>
            <person name="Jones B.M."/>
            <person name="Lawson T."/>
            <person name="Leese F."/>
            <person name="Lindquist E."/>
            <person name="Lobanov A."/>
            <person name="Lomsadze A."/>
            <person name="Malik S.B."/>
            <person name="Marsh M.E."/>
            <person name="Mackinder L."/>
            <person name="Mock T."/>
            <person name="Mueller-Roeber B."/>
            <person name="Pagarete A."/>
            <person name="Parker M."/>
            <person name="Probert I."/>
            <person name="Quesneville H."/>
            <person name="Raines C."/>
            <person name="Rensing S.A."/>
            <person name="Riano-Pachon D.M."/>
            <person name="Richier S."/>
            <person name="Rokitta S."/>
            <person name="Shiraiwa Y."/>
            <person name="Soanes D.M."/>
            <person name="van der Giezen M."/>
            <person name="Wahlund T.M."/>
            <person name="Williams B."/>
            <person name="Wilson W."/>
            <person name="Wolfe G."/>
            <person name="Wurch L.L."/>
        </authorList>
    </citation>
    <scope>NUCLEOTIDE SEQUENCE</scope>
</reference>
<sequence>MDFRAVTSTTEIAQGEKLLQTGARGFVRDAPTPGRPSLHESWWCCASAAVLLLQACGACWLLLGQRAPRSGAASGQRSSMAVRPRLSKSRGLVAFLLLISGLPVARAGSGEAGSGAARSGEAGFGEQGSGLWGVPPSLPPLSPPSYPLASYTITTTPGSYPSEVSWDLWCGGEVVLPSAPYTGSDECGLCPDFQTEYRVSL</sequence>
<dbReference type="Proteomes" id="UP000013827">
    <property type="component" value="Unassembled WGS sequence"/>
</dbReference>
<dbReference type="EnsemblProtists" id="EOD20821">
    <property type="protein sequence ID" value="EOD20821"/>
    <property type="gene ID" value="EMIHUDRAFT_241762"/>
</dbReference>
<keyword evidence="2" id="KW-1185">Reference proteome</keyword>
<evidence type="ECO:0008006" key="3">
    <source>
        <dbReference type="Google" id="ProtNLM"/>
    </source>
</evidence>
<dbReference type="GeneID" id="17266362"/>
<reference evidence="1" key="2">
    <citation type="submission" date="2024-10" db="UniProtKB">
        <authorList>
            <consortium name="EnsemblProtists"/>
        </authorList>
    </citation>
    <scope>IDENTIFICATION</scope>
</reference>
<dbReference type="HOGENOM" id="CLU_1362596_0_0_1"/>
<name>A0A0D3JBD6_EMIH1</name>
<accession>A0A0D3JBD6</accession>
<dbReference type="PaxDb" id="2903-EOD20821"/>
<proteinExistence type="predicted"/>
<evidence type="ECO:0000313" key="1">
    <source>
        <dbReference type="EnsemblProtists" id="EOD20821"/>
    </source>
</evidence>
<dbReference type="KEGG" id="ehx:EMIHUDRAFT_241762"/>